<evidence type="ECO:0008006" key="4">
    <source>
        <dbReference type="Google" id="ProtNLM"/>
    </source>
</evidence>
<evidence type="ECO:0000313" key="2">
    <source>
        <dbReference type="Ensembl" id="ENSDCDP00010027357.1"/>
    </source>
</evidence>
<dbReference type="InterPro" id="IPR051057">
    <property type="entry name" value="PI-PLC_domain"/>
</dbReference>
<dbReference type="GO" id="GO:0006629">
    <property type="term" value="P:lipid metabolic process"/>
    <property type="evidence" value="ECO:0007669"/>
    <property type="project" value="InterPro"/>
</dbReference>
<gene>
    <name evidence="2" type="primary">LOC114764391</name>
</gene>
<dbReference type="PANTHER" id="PTHR13593">
    <property type="match status" value="1"/>
</dbReference>
<dbReference type="GeneID" id="114764391"/>
<accession>A0AAY4C310</accession>
<keyword evidence="1" id="KW-1133">Transmembrane helix</keyword>
<feature type="transmembrane region" description="Helical" evidence="1">
    <location>
        <begin position="7"/>
        <end position="34"/>
    </location>
</feature>
<dbReference type="RefSeq" id="XP_028809834.1">
    <property type="nucleotide sequence ID" value="XM_028954001.1"/>
</dbReference>
<dbReference type="Proteomes" id="UP000694580">
    <property type="component" value="Chromosome 15"/>
</dbReference>
<organism evidence="2 3">
    <name type="scientific">Denticeps clupeoides</name>
    <name type="common">denticle herring</name>
    <dbReference type="NCBI Taxonomy" id="299321"/>
    <lineage>
        <taxon>Eukaryota</taxon>
        <taxon>Metazoa</taxon>
        <taxon>Chordata</taxon>
        <taxon>Craniata</taxon>
        <taxon>Vertebrata</taxon>
        <taxon>Euteleostomi</taxon>
        <taxon>Actinopterygii</taxon>
        <taxon>Neopterygii</taxon>
        <taxon>Teleostei</taxon>
        <taxon>Clupei</taxon>
        <taxon>Clupeiformes</taxon>
        <taxon>Denticipitoidei</taxon>
        <taxon>Denticipitidae</taxon>
        <taxon>Denticeps</taxon>
    </lineage>
</organism>
<proteinExistence type="predicted"/>
<reference evidence="2" key="2">
    <citation type="submission" date="2025-08" db="UniProtKB">
        <authorList>
            <consortium name="Ensembl"/>
        </authorList>
    </citation>
    <scope>IDENTIFICATION</scope>
</reference>
<evidence type="ECO:0000313" key="3">
    <source>
        <dbReference type="Proteomes" id="UP000694580"/>
    </source>
</evidence>
<dbReference type="AlphaFoldDB" id="A0AAY4C310"/>
<keyword evidence="1" id="KW-0472">Membrane</keyword>
<keyword evidence="3" id="KW-1185">Reference proteome</keyword>
<dbReference type="GeneTree" id="ENSGT00940000161625"/>
<sequence length="420" mass="46686">MKSNAGIYLATLFILNGFPVLVVVVCKLVFVAGWEFVPGPCRSLPVPAGPCRSLPVPAGPCRSLPVPAGPCRSLPVPAGPCHTSSGHGRLQMRSSRGRSVEKDWMAQLPEKLWRVPLWDLAIPGSHDTMSYCLDSGSPVLQSEGWLLRSLDRCVPCILRPCVKKWATTQAWSISDQLDDGIRFLDLRVAHKTCDISRKLYFAHGIYTQETVKEALTLVAQWLKQHPREVVIIACSAFDGMGPAEHLQLILFLTSLFEKKLCPKKEVPSLQLCWDLGCQVILSYDDSAAQSHQDLWPKIDYWWANEAEPDSVVSYLDRRKVEDGRPSGSFFVAGINLTEDMCYVLHHPLQSMKSMTLSAYAVLLDWVRKQRPGPQKTCLNIICADFVGVNEFISEVIELNRQLITTAPSSPPDSSCGCTDH</sequence>
<dbReference type="Ensembl" id="ENSDCDT00010033836.1">
    <property type="protein sequence ID" value="ENSDCDP00010027357.1"/>
    <property type="gene ID" value="ENSDCDG00010017322.1"/>
</dbReference>
<reference evidence="2" key="3">
    <citation type="submission" date="2025-09" db="UniProtKB">
        <authorList>
            <consortium name="Ensembl"/>
        </authorList>
    </citation>
    <scope>IDENTIFICATION</scope>
</reference>
<dbReference type="CDD" id="cd08616">
    <property type="entry name" value="PI-PLCXD1c"/>
    <property type="match status" value="1"/>
</dbReference>
<dbReference type="InterPro" id="IPR042158">
    <property type="entry name" value="PLCXD1/2/3"/>
</dbReference>
<dbReference type="GO" id="GO:0008081">
    <property type="term" value="F:phosphoric diester hydrolase activity"/>
    <property type="evidence" value="ECO:0007669"/>
    <property type="project" value="InterPro"/>
</dbReference>
<dbReference type="Pfam" id="PF26146">
    <property type="entry name" value="PI-PLC_X"/>
    <property type="match status" value="1"/>
</dbReference>
<keyword evidence="1" id="KW-0812">Transmembrane</keyword>
<dbReference type="PANTHER" id="PTHR13593:SF24">
    <property type="entry name" value="PI-PLC X DOMAIN-CONTAINING PROTEIN 1"/>
    <property type="match status" value="1"/>
</dbReference>
<dbReference type="Gene3D" id="3.20.20.190">
    <property type="entry name" value="Phosphatidylinositol (PI) phosphodiesterase"/>
    <property type="match status" value="1"/>
</dbReference>
<dbReference type="InterPro" id="IPR017946">
    <property type="entry name" value="PLC-like_Pdiesterase_TIM-brl"/>
</dbReference>
<protein>
    <recommendedName>
        <fullName evidence="4">Phosphatidylinositol-specific phospholipase C X domain-containing protein</fullName>
    </recommendedName>
</protein>
<dbReference type="SUPFAM" id="SSF51695">
    <property type="entry name" value="PLC-like phosphodiesterases"/>
    <property type="match status" value="1"/>
</dbReference>
<reference evidence="2 3" key="1">
    <citation type="submission" date="2020-06" db="EMBL/GenBank/DDBJ databases">
        <authorList>
            <consortium name="Wellcome Sanger Institute Data Sharing"/>
        </authorList>
    </citation>
    <scope>NUCLEOTIDE SEQUENCE [LARGE SCALE GENOMIC DNA]</scope>
</reference>
<name>A0AAY4C310_9TELE</name>
<evidence type="ECO:0000256" key="1">
    <source>
        <dbReference type="SAM" id="Phobius"/>
    </source>
</evidence>